<protein>
    <submittedName>
        <fullName evidence="8">FtsX-like permease family protein</fullName>
    </submittedName>
</protein>
<feature type="transmembrane region" description="Helical" evidence="6">
    <location>
        <begin position="553"/>
        <end position="580"/>
    </location>
</feature>
<feature type="transmembrane region" description="Helical" evidence="6">
    <location>
        <begin position="512"/>
        <end position="532"/>
    </location>
</feature>
<dbReference type="AlphaFoldDB" id="A0A7M4DG71"/>
<keyword evidence="3 6" id="KW-0812">Transmembrane</keyword>
<feature type="transmembrane region" description="Helical" evidence="6">
    <location>
        <begin position="108"/>
        <end position="131"/>
    </location>
</feature>
<evidence type="ECO:0000256" key="5">
    <source>
        <dbReference type="ARBA" id="ARBA00023136"/>
    </source>
</evidence>
<name>A0A7M4DG71_9MICO</name>
<evidence type="ECO:0000313" key="8">
    <source>
        <dbReference type="EMBL" id="VZO35914.1"/>
    </source>
</evidence>
<gene>
    <name evidence="8" type="ORF">HALOF300_01117</name>
</gene>
<feature type="transmembrane region" description="Helical" evidence="6">
    <location>
        <begin position="151"/>
        <end position="173"/>
    </location>
</feature>
<evidence type="ECO:0000256" key="6">
    <source>
        <dbReference type="SAM" id="Phobius"/>
    </source>
</evidence>
<accession>A0A7M4DG71</accession>
<feature type="domain" description="ABC3 transporter permease C-terminal" evidence="7">
    <location>
        <begin position="514"/>
        <end position="622"/>
    </location>
</feature>
<dbReference type="InterPro" id="IPR003838">
    <property type="entry name" value="ABC3_permease_C"/>
</dbReference>
<evidence type="ECO:0000259" key="7">
    <source>
        <dbReference type="Pfam" id="PF02687"/>
    </source>
</evidence>
<dbReference type="GO" id="GO:0005886">
    <property type="term" value="C:plasma membrane"/>
    <property type="evidence" value="ECO:0007669"/>
    <property type="project" value="UniProtKB-SubCell"/>
</dbReference>
<sequence length="637" mass="65430">MWRRARPVLLMTIRDLRRRPPRTVLVAVLLALVTAVGSAAVAMAVASRQMSSGVSTDAWVSATTVLVCVLALGIICLVTAPLHMAAAHRNLRQIGLVEAAGGRVGDTTFALVAPAGLTAAAGAVVGAPLGLALASGALSTGGGAASVPETVTVVVAAIAIAVVVVAVNVVAALMTAWRVRGASVVDTLHGRVSESGRTSSARRIGLAVTCLALGGMVLALGLRRIDLLLVAVGTVVTWAGLAALLAIGLTSLLGRARRGPYSLRFALREGARYPMRVVPTTIASATMVALLVAAMTYVGSTHQAEFDRYTPMGPPGSGIFMRWDPDGLALEVTAAETEAVSAMVTEVGADGRALPLLTPDDPLWLSDGRDTVVFEPADESSLLGGSGVPAALLASDDLIEAWGYDASVRDALSAERLVVAPGTLPGGSETAVLTGPGGERTVQVEEILPRGPATALLPRTVETELDVHVVAVLVVGLDPVALEGLGQAAQADGWTLAIEHGAPELEHAPTEYALLAAAAIVVALLLWLMGALAREEARPDVATLEAVGARPRFTRWVAAWQAGGAAAIAVIAGIPIGLLGTRLLMTVRDTSLAWEPTSLVIPWLPTLAMLVVVPLVAGLGVAALQPRRPPLVRRVAE</sequence>
<feature type="transmembrane region" description="Helical" evidence="6">
    <location>
        <begin position="277"/>
        <end position="298"/>
    </location>
</feature>
<evidence type="ECO:0000256" key="1">
    <source>
        <dbReference type="ARBA" id="ARBA00004651"/>
    </source>
</evidence>
<evidence type="ECO:0000256" key="3">
    <source>
        <dbReference type="ARBA" id="ARBA00022692"/>
    </source>
</evidence>
<evidence type="ECO:0000256" key="4">
    <source>
        <dbReference type="ARBA" id="ARBA00022989"/>
    </source>
</evidence>
<proteinExistence type="predicted"/>
<comment type="caution">
    <text evidence="8">The sequence shown here is derived from an EMBL/GenBank/DDBJ whole genome shotgun (WGS) entry which is preliminary data.</text>
</comment>
<dbReference type="EMBL" id="CACRYJ010000016">
    <property type="protein sequence ID" value="VZO35914.1"/>
    <property type="molecule type" value="Genomic_DNA"/>
</dbReference>
<dbReference type="Pfam" id="PF02687">
    <property type="entry name" value="FtsX"/>
    <property type="match status" value="1"/>
</dbReference>
<dbReference type="Proteomes" id="UP000419743">
    <property type="component" value="Unassembled WGS sequence"/>
</dbReference>
<reference evidence="8 9" key="1">
    <citation type="submission" date="2019-11" db="EMBL/GenBank/DDBJ databases">
        <authorList>
            <person name="Criscuolo A."/>
        </authorList>
    </citation>
    <scope>NUCLEOTIDE SEQUENCE [LARGE SCALE GENOMIC DNA]</scope>
    <source>
        <strain evidence="8">CIP111667</strain>
    </source>
</reference>
<feature type="transmembrane region" description="Helical" evidence="6">
    <location>
        <begin position="600"/>
        <end position="624"/>
    </location>
</feature>
<feature type="transmembrane region" description="Helical" evidence="6">
    <location>
        <begin position="228"/>
        <end position="256"/>
    </location>
</feature>
<comment type="subcellular location">
    <subcellularLocation>
        <location evidence="1">Cell membrane</location>
        <topology evidence="1">Multi-pass membrane protein</topology>
    </subcellularLocation>
</comment>
<keyword evidence="9" id="KW-1185">Reference proteome</keyword>
<keyword evidence="2" id="KW-1003">Cell membrane</keyword>
<keyword evidence="4 6" id="KW-1133">Transmembrane helix</keyword>
<evidence type="ECO:0000313" key="9">
    <source>
        <dbReference type="Proteomes" id="UP000419743"/>
    </source>
</evidence>
<feature type="transmembrane region" description="Helical" evidence="6">
    <location>
        <begin position="204"/>
        <end position="222"/>
    </location>
</feature>
<evidence type="ECO:0000256" key="2">
    <source>
        <dbReference type="ARBA" id="ARBA00022475"/>
    </source>
</evidence>
<organism evidence="8 9">
    <name type="scientific">Occultella aeris</name>
    <dbReference type="NCBI Taxonomy" id="2761496"/>
    <lineage>
        <taxon>Bacteria</taxon>
        <taxon>Bacillati</taxon>
        <taxon>Actinomycetota</taxon>
        <taxon>Actinomycetes</taxon>
        <taxon>Micrococcales</taxon>
        <taxon>Ruaniaceae</taxon>
        <taxon>Occultella</taxon>
    </lineage>
</organism>
<feature type="transmembrane region" description="Helical" evidence="6">
    <location>
        <begin position="60"/>
        <end position="87"/>
    </location>
</feature>
<keyword evidence="5 6" id="KW-0472">Membrane</keyword>